<organism evidence="2 3">
    <name type="scientific">Luedemannella helvata</name>
    <dbReference type="NCBI Taxonomy" id="349315"/>
    <lineage>
        <taxon>Bacteria</taxon>
        <taxon>Bacillati</taxon>
        <taxon>Actinomycetota</taxon>
        <taxon>Actinomycetes</taxon>
        <taxon>Micromonosporales</taxon>
        <taxon>Micromonosporaceae</taxon>
        <taxon>Luedemannella</taxon>
    </lineage>
</organism>
<dbReference type="PANTHER" id="PTHR28152">
    <property type="entry name" value="HYDROXYACYL-THIOESTER DEHYDRATASE TYPE 2, MITOCHONDRIAL"/>
    <property type="match status" value="1"/>
</dbReference>
<dbReference type="PANTHER" id="PTHR28152:SF1">
    <property type="entry name" value="HYDROXYACYL-THIOESTER DEHYDRATASE TYPE 2, MITOCHONDRIAL"/>
    <property type="match status" value="1"/>
</dbReference>
<dbReference type="InterPro" id="IPR039569">
    <property type="entry name" value="FAS1-like_DH_region"/>
</dbReference>
<comment type="caution">
    <text evidence="2">The sequence shown here is derived from an EMBL/GenBank/DDBJ whole genome shotgun (WGS) entry which is preliminary data.</text>
</comment>
<reference evidence="2 3" key="1">
    <citation type="journal article" date="2019" name="Int. J. Syst. Evol. Microbiol.">
        <title>The Global Catalogue of Microorganisms (GCM) 10K type strain sequencing project: providing services to taxonomists for standard genome sequencing and annotation.</title>
        <authorList>
            <consortium name="The Broad Institute Genomics Platform"/>
            <consortium name="The Broad Institute Genome Sequencing Center for Infectious Disease"/>
            <person name="Wu L."/>
            <person name="Ma J."/>
        </authorList>
    </citation>
    <scope>NUCLEOTIDE SEQUENCE [LARGE SCALE GENOMIC DNA]</scope>
    <source>
        <strain evidence="2 3">JCM 13249</strain>
    </source>
</reference>
<dbReference type="Pfam" id="PF13452">
    <property type="entry name" value="FAS1_DH_region"/>
    <property type="match status" value="1"/>
</dbReference>
<protein>
    <submittedName>
        <fullName evidence="2">MaoC family dehydratase N-terminal domain-containing protein</fullName>
    </submittedName>
</protein>
<evidence type="ECO:0000313" key="2">
    <source>
        <dbReference type="EMBL" id="GAA1738854.1"/>
    </source>
</evidence>
<name>A0ABN2JUP6_9ACTN</name>
<dbReference type="SUPFAM" id="SSF54637">
    <property type="entry name" value="Thioesterase/thiol ester dehydrase-isomerase"/>
    <property type="match status" value="2"/>
</dbReference>
<dbReference type="InterPro" id="IPR052741">
    <property type="entry name" value="Mitochondrial_HTD2"/>
</dbReference>
<sequence length="280" mass="30828">MNPELVSGWRPEPVEDECTPDLAVGAAAAGLWGTAAPVAVAPPMWHWFHFVEWTPRHLLGADGHPANGHFLPPVPDRRRMFAGGTCTLHRPVAYGEPVRRRRTMLGARLKDGRTGTLLFVTVRSELYQRGQLCLVEDQDIVYRSGPGDADRRGVALATTGPDVDPDSALPLVTDPPLLMRMSALTGNQHRIHYDHPYATEVEHYPALVVHGPLLVLHMLELPRRALPGRTPTTISYRLHSPVYVGEPLAAVAEPGNNPPLSLRVATARDARHASVELRWD</sequence>
<gene>
    <name evidence="2" type="ORF">GCM10009681_07070</name>
</gene>
<evidence type="ECO:0000259" key="1">
    <source>
        <dbReference type="Pfam" id="PF13452"/>
    </source>
</evidence>
<keyword evidence="3" id="KW-1185">Reference proteome</keyword>
<accession>A0ABN2JUP6</accession>
<feature type="domain" description="FAS1-like dehydratase" evidence="1">
    <location>
        <begin position="70"/>
        <end position="131"/>
    </location>
</feature>
<dbReference type="EMBL" id="BAAALS010000002">
    <property type="protein sequence ID" value="GAA1738854.1"/>
    <property type="molecule type" value="Genomic_DNA"/>
</dbReference>
<proteinExistence type="predicted"/>
<evidence type="ECO:0000313" key="3">
    <source>
        <dbReference type="Proteomes" id="UP001500655"/>
    </source>
</evidence>
<dbReference type="InterPro" id="IPR029069">
    <property type="entry name" value="HotDog_dom_sf"/>
</dbReference>
<dbReference type="Proteomes" id="UP001500655">
    <property type="component" value="Unassembled WGS sequence"/>
</dbReference>
<dbReference type="Gene3D" id="3.10.129.10">
    <property type="entry name" value="Hotdog Thioesterase"/>
    <property type="match status" value="2"/>
</dbReference>
<dbReference type="RefSeq" id="WP_344076709.1">
    <property type="nucleotide sequence ID" value="NZ_BAAALS010000002.1"/>
</dbReference>